<evidence type="ECO:0000313" key="2">
    <source>
        <dbReference type="EMBL" id="GGS18918.1"/>
    </source>
</evidence>
<dbReference type="SUPFAM" id="SSF47413">
    <property type="entry name" value="lambda repressor-like DNA-binding domains"/>
    <property type="match status" value="1"/>
</dbReference>
<dbReference type="AlphaFoldDB" id="A0A918G600"/>
<dbReference type="CDD" id="cd00093">
    <property type="entry name" value="HTH_XRE"/>
    <property type="match status" value="1"/>
</dbReference>
<dbReference type="SMART" id="SM00530">
    <property type="entry name" value="HTH_XRE"/>
    <property type="match status" value="1"/>
</dbReference>
<dbReference type="Proteomes" id="UP000660680">
    <property type="component" value="Unassembled WGS sequence"/>
</dbReference>
<dbReference type="RefSeq" id="WP_229786579.1">
    <property type="nucleotide sequence ID" value="NZ_BMRB01000001.1"/>
</dbReference>
<keyword evidence="3" id="KW-1185">Reference proteome</keyword>
<organism evidence="2 3">
    <name type="scientific">Actinokineospora fastidiosa</name>
    <dbReference type="NCBI Taxonomy" id="1816"/>
    <lineage>
        <taxon>Bacteria</taxon>
        <taxon>Bacillati</taxon>
        <taxon>Actinomycetota</taxon>
        <taxon>Actinomycetes</taxon>
        <taxon>Pseudonocardiales</taxon>
        <taxon>Pseudonocardiaceae</taxon>
        <taxon>Actinokineospora</taxon>
    </lineage>
</organism>
<sequence>MTSNDVSLGARVKRARTRRLLTQEQLAEKAQVSVDLVRKLEQEVRHTASMSSLTRLARALDIELPRLLGQAGTIQATVDEAAVGILAIRDELSALDHFPGLGDDNVFDDEPPTIEHLHSALKEAEHIRQHGSFAQLGAMLPGLMAEARAATRALSGQDQVAAYGLLSEALQIASTMMTGLGKADIGYIGLIRAQEAAEKSDDELLHAMNVSALSWVFFKQGRLADAENAALRQAERMGPDFVRDPPERLAVWGILLLRAASAAVRDKRVGRSDEHLSLARAAAARIGSDLNLYATPFGPTNASIAAVNAAVESEQFDKALTLAEELPRQGWVSPTWRARHLLDLAIAHSELDHDEAAVDQLLAAERTAPEWLRYHTLGRQTVRELAERAKRRQTPVQHLADRLAVDV</sequence>
<accession>A0A918G600</accession>
<dbReference type="EMBL" id="BMRB01000001">
    <property type="protein sequence ID" value="GGS18918.1"/>
    <property type="molecule type" value="Genomic_DNA"/>
</dbReference>
<comment type="caution">
    <text evidence="2">The sequence shown here is derived from an EMBL/GenBank/DDBJ whole genome shotgun (WGS) entry which is preliminary data.</text>
</comment>
<dbReference type="PROSITE" id="PS50943">
    <property type="entry name" value="HTH_CROC1"/>
    <property type="match status" value="1"/>
</dbReference>
<evidence type="ECO:0000313" key="3">
    <source>
        <dbReference type="Proteomes" id="UP000660680"/>
    </source>
</evidence>
<evidence type="ECO:0000259" key="1">
    <source>
        <dbReference type="PROSITE" id="PS50943"/>
    </source>
</evidence>
<dbReference type="Gene3D" id="1.10.260.40">
    <property type="entry name" value="lambda repressor-like DNA-binding domains"/>
    <property type="match status" value="1"/>
</dbReference>
<dbReference type="InterPro" id="IPR010982">
    <property type="entry name" value="Lambda_DNA-bd_dom_sf"/>
</dbReference>
<dbReference type="InterPro" id="IPR001387">
    <property type="entry name" value="Cro/C1-type_HTH"/>
</dbReference>
<proteinExistence type="predicted"/>
<dbReference type="Pfam" id="PF01381">
    <property type="entry name" value="HTH_3"/>
    <property type="match status" value="1"/>
</dbReference>
<feature type="domain" description="HTH cro/C1-type" evidence="1">
    <location>
        <begin position="12"/>
        <end position="67"/>
    </location>
</feature>
<reference evidence="2" key="2">
    <citation type="submission" date="2020-09" db="EMBL/GenBank/DDBJ databases">
        <authorList>
            <person name="Sun Q."/>
            <person name="Ohkuma M."/>
        </authorList>
    </citation>
    <scope>NUCLEOTIDE SEQUENCE</scope>
    <source>
        <strain evidence="2">JCM 3276</strain>
    </source>
</reference>
<name>A0A918G600_9PSEU</name>
<gene>
    <name evidence="2" type="ORF">GCM10010171_09370</name>
</gene>
<protein>
    <recommendedName>
        <fullName evidence="1">HTH cro/C1-type domain-containing protein</fullName>
    </recommendedName>
</protein>
<dbReference type="GO" id="GO:0003677">
    <property type="term" value="F:DNA binding"/>
    <property type="evidence" value="ECO:0007669"/>
    <property type="project" value="InterPro"/>
</dbReference>
<reference evidence="2" key="1">
    <citation type="journal article" date="2014" name="Int. J. Syst. Evol. Microbiol.">
        <title>Complete genome sequence of Corynebacterium casei LMG S-19264T (=DSM 44701T), isolated from a smear-ripened cheese.</title>
        <authorList>
            <consortium name="US DOE Joint Genome Institute (JGI-PGF)"/>
            <person name="Walter F."/>
            <person name="Albersmeier A."/>
            <person name="Kalinowski J."/>
            <person name="Ruckert C."/>
        </authorList>
    </citation>
    <scope>NUCLEOTIDE SEQUENCE</scope>
    <source>
        <strain evidence="2">JCM 3276</strain>
    </source>
</reference>